<dbReference type="SMART" id="SM00220">
    <property type="entry name" value="S_TKc"/>
    <property type="match status" value="1"/>
</dbReference>
<keyword evidence="7 14" id="KW-0067">ATP-binding</keyword>
<gene>
    <name evidence="17" type="ORF">BSTOLATCC_MIC55595</name>
</gene>
<sequence>MDKYETLEIIGEGTYGTVYKVRHKETGAYYAIKKFKESDENQAIRKIAMREIRILKSLSHHNIVTLYEVFRRNKHLYLVFEYVEHTILSELEAHQNGLNPNQVKKIMYQLISAIKYCHSHNIIHRDIKPENLLLTQNGVLKLCDFGFARTLATLNGKYTDYVSTRWYRAPELLVGDNEYGKEVDVWSIGCICAELLTGLPIFPGDSDFDTLRHILSTIGGNLSDKQSNAFNSNPIYEGVKLPLPKKVISLESKFKDFPSNVISFLKGCFMYDPKSRKSCEELLKHDYFSNTFRASFEQELMELFNDDYEINSSIRISNSEFCSPEQGCYQERLEM</sequence>
<dbReference type="PIRSF" id="PIRSF000654">
    <property type="entry name" value="Integrin-linked_kinase"/>
    <property type="match status" value="1"/>
</dbReference>
<evidence type="ECO:0000256" key="1">
    <source>
        <dbReference type="ARBA" id="ARBA00006485"/>
    </source>
</evidence>
<evidence type="ECO:0000256" key="11">
    <source>
        <dbReference type="ARBA" id="ARBA00042858"/>
    </source>
</evidence>
<dbReference type="InterPro" id="IPR000719">
    <property type="entry name" value="Prot_kinase_dom"/>
</dbReference>
<dbReference type="Proteomes" id="UP001162131">
    <property type="component" value="Unassembled WGS sequence"/>
</dbReference>
<dbReference type="Pfam" id="PF00069">
    <property type="entry name" value="Pkinase"/>
    <property type="match status" value="1"/>
</dbReference>
<evidence type="ECO:0000313" key="17">
    <source>
        <dbReference type="EMBL" id="CAG9332141.1"/>
    </source>
</evidence>
<keyword evidence="18" id="KW-1185">Reference proteome</keyword>
<dbReference type="GO" id="GO:0004693">
    <property type="term" value="F:cyclin-dependent protein serine/threonine kinase activity"/>
    <property type="evidence" value="ECO:0007669"/>
    <property type="project" value="UniProtKB-EC"/>
</dbReference>
<dbReference type="PANTHER" id="PTHR24056:SF400">
    <property type="entry name" value="KINASE, PUTATIVE-RELATED"/>
    <property type="match status" value="1"/>
</dbReference>
<evidence type="ECO:0000256" key="7">
    <source>
        <dbReference type="ARBA" id="ARBA00022840"/>
    </source>
</evidence>
<evidence type="ECO:0000256" key="15">
    <source>
        <dbReference type="RuleBase" id="RU000304"/>
    </source>
</evidence>
<dbReference type="PROSITE" id="PS00107">
    <property type="entry name" value="PROTEIN_KINASE_ATP"/>
    <property type="match status" value="1"/>
</dbReference>
<feature type="domain" description="Protein kinase" evidence="16">
    <location>
        <begin position="4"/>
        <end position="288"/>
    </location>
</feature>
<dbReference type="PROSITE" id="PS00108">
    <property type="entry name" value="PROTEIN_KINASE_ST"/>
    <property type="match status" value="1"/>
</dbReference>
<dbReference type="InterPro" id="IPR011009">
    <property type="entry name" value="Kinase-like_dom_sf"/>
</dbReference>
<evidence type="ECO:0000313" key="18">
    <source>
        <dbReference type="Proteomes" id="UP001162131"/>
    </source>
</evidence>
<comment type="catalytic activity">
    <reaction evidence="12">
        <text>L-threonyl-[protein] + ATP = O-phospho-L-threonyl-[protein] + ADP + H(+)</text>
        <dbReference type="Rhea" id="RHEA:46608"/>
        <dbReference type="Rhea" id="RHEA-COMP:11060"/>
        <dbReference type="Rhea" id="RHEA-COMP:11605"/>
        <dbReference type="ChEBI" id="CHEBI:15378"/>
        <dbReference type="ChEBI" id="CHEBI:30013"/>
        <dbReference type="ChEBI" id="CHEBI:30616"/>
        <dbReference type="ChEBI" id="CHEBI:61977"/>
        <dbReference type="ChEBI" id="CHEBI:456216"/>
        <dbReference type="EC" id="2.7.11.22"/>
    </reaction>
</comment>
<dbReference type="PANTHER" id="PTHR24056">
    <property type="entry name" value="CELL DIVISION PROTEIN KINASE"/>
    <property type="match status" value="1"/>
</dbReference>
<evidence type="ECO:0000256" key="12">
    <source>
        <dbReference type="ARBA" id="ARBA00047811"/>
    </source>
</evidence>
<protein>
    <recommendedName>
        <fullName evidence="9">Cyclin-dependent kinase 2 homolog</fullName>
        <ecNumber evidence="2">2.7.11.22</ecNumber>
    </recommendedName>
    <alternativeName>
        <fullName evidence="10">Cell division control protein 2 homolog</fullName>
    </alternativeName>
    <alternativeName>
        <fullName evidence="11">cdc2-related kinase 2</fullName>
    </alternativeName>
</protein>
<keyword evidence="5 14" id="KW-0547">Nucleotide-binding</keyword>
<comment type="similarity">
    <text evidence="1">Belongs to the protein kinase superfamily. CMGC Ser/Thr protein kinase family. CDC2/CDKX subfamily.</text>
</comment>
<accession>A0AAU9K411</accession>
<proteinExistence type="inferred from homology"/>
<reference evidence="17" key="1">
    <citation type="submission" date="2021-09" db="EMBL/GenBank/DDBJ databases">
        <authorList>
            <consortium name="AG Swart"/>
            <person name="Singh M."/>
            <person name="Singh A."/>
            <person name="Seah K."/>
            <person name="Emmerich C."/>
        </authorList>
    </citation>
    <scope>NUCLEOTIDE SEQUENCE</scope>
    <source>
        <strain evidence="17">ATCC30299</strain>
    </source>
</reference>
<dbReference type="AlphaFoldDB" id="A0AAU9K411"/>
<dbReference type="EMBL" id="CAJZBQ010000054">
    <property type="protein sequence ID" value="CAG9332141.1"/>
    <property type="molecule type" value="Genomic_DNA"/>
</dbReference>
<feature type="binding site" evidence="14">
    <location>
        <position position="34"/>
    </location>
    <ligand>
        <name>ATP</name>
        <dbReference type="ChEBI" id="CHEBI:30616"/>
    </ligand>
</feature>
<comment type="catalytic activity">
    <reaction evidence="13">
        <text>L-seryl-[protein] + ATP = O-phospho-L-seryl-[protein] + ADP + H(+)</text>
        <dbReference type="Rhea" id="RHEA:17989"/>
        <dbReference type="Rhea" id="RHEA-COMP:9863"/>
        <dbReference type="Rhea" id="RHEA-COMP:11604"/>
        <dbReference type="ChEBI" id="CHEBI:15378"/>
        <dbReference type="ChEBI" id="CHEBI:29999"/>
        <dbReference type="ChEBI" id="CHEBI:30616"/>
        <dbReference type="ChEBI" id="CHEBI:83421"/>
        <dbReference type="ChEBI" id="CHEBI:456216"/>
        <dbReference type="EC" id="2.7.11.22"/>
    </reaction>
</comment>
<organism evidence="17 18">
    <name type="scientific">Blepharisma stoltei</name>
    <dbReference type="NCBI Taxonomy" id="1481888"/>
    <lineage>
        <taxon>Eukaryota</taxon>
        <taxon>Sar</taxon>
        <taxon>Alveolata</taxon>
        <taxon>Ciliophora</taxon>
        <taxon>Postciliodesmatophora</taxon>
        <taxon>Heterotrichea</taxon>
        <taxon>Heterotrichida</taxon>
        <taxon>Blepharismidae</taxon>
        <taxon>Blepharisma</taxon>
    </lineage>
</organism>
<comment type="subunit">
    <text evidence="8">May form a complex composed of at least the catalytic subunit CRK2 and a cyclin.</text>
</comment>
<evidence type="ECO:0000256" key="5">
    <source>
        <dbReference type="ARBA" id="ARBA00022741"/>
    </source>
</evidence>
<comment type="caution">
    <text evidence="17">The sequence shown here is derived from an EMBL/GenBank/DDBJ whole genome shotgun (WGS) entry which is preliminary data.</text>
</comment>
<dbReference type="InterPro" id="IPR008271">
    <property type="entry name" value="Ser/Thr_kinase_AS"/>
</dbReference>
<evidence type="ECO:0000256" key="14">
    <source>
        <dbReference type="PROSITE-ProRule" id="PRU10141"/>
    </source>
</evidence>
<evidence type="ECO:0000256" key="10">
    <source>
        <dbReference type="ARBA" id="ARBA00041902"/>
    </source>
</evidence>
<dbReference type="FunFam" id="3.30.200.20:FF:000049">
    <property type="entry name" value="cyclin-dependent kinase-like 1 isoform X1"/>
    <property type="match status" value="1"/>
</dbReference>
<evidence type="ECO:0000256" key="9">
    <source>
        <dbReference type="ARBA" id="ARBA00039612"/>
    </source>
</evidence>
<evidence type="ECO:0000256" key="2">
    <source>
        <dbReference type="ARBA" id="ARBA00012425"/>
    </source>
</evidence>
<keyword evidence="6" id="KW-0418">Kinase</keyword>
<keyword evidence="3 15" id="KW-0723">Serine/threonine-protein kinase</keyword>
<dbReference type="GO" id="GO:0005634">
    <property type="term" value="C:nucleus"/>
    <property type="evidence" value="ECO:0007669"/>
    <property type="project" value="TreeGrafter"/>
</dbReference>
<dbReference type="Gene3D" id="3.30.200.20">
    <property type="entry name" value="Phosphorylase Kinase, domain 1"/>
    <property type="match status" value="1"/>
</dbReference>
<dbReference type="InterPro" id="IPR050108">
    <property type="entry name" value="CDK"/>
</dbReference>
<evidence type="ECO:0000259" key="16">
    <source>
        <dbReference type="PROSITE" id="PS50011"/>
    </source>
</evidence>
<dbReference type="PROSITE" id="PS50011">
    <property type="entry name" value="PROTEIN_KINASE_DOM"/>
    <property type="match status" value="1"/>
</dbReference>
<dbReference type="EC" id="2.7.11.22" evidence="2"/>
<evidence type="ECO:0000256" key="4">
    <source>
        <dbReference type="ARBA" id="ARBA00022679"/>
    </source>
</evidence>
<evidence type="ECO:0000256" key="3">
    <source>
        <dbReference type="ARBA" id="ARBA00022527"/>
    </source>
</evidence>
<dbReference type="Gene3D" id="1.10.510.10">
    <property type="entry name" value="Transferase(Phosphotransferase) domain 1"/>
    <property type="match status" value="1"/>
</dbReference>
<evidence type="ECO:0000256" key="8">
    <source>
        <dbReference type="ARBA" id="ARBA00038543"/>
    </source>
</evidence>
<keyword evidence="4" id="KW-0808">Transferase</keyword>
<dbReference type="InterPro" id="IPR017441">
    <property type="entry name" value="Protein_kinase_ATP_BS"/>
</dbReference>
<evidence type="ECO:0000256" key="6">
    <source>
        <dbReference type="ARBA" id="ARBA00022777"/>
    </source>
</evidence>
<dbReference type="GO" id="GO:0005524">
    <property type="term" value="F:ATP binding"/>
    <property type="evidence" value="ECO:0007669"/>
    <property type="project" value="UniProtKB-UniRule"/>
</dbReference>
<name>A0AAU9K411_9CILI</name>
<dbReference type="SUPFAM" id="SSF56112">
    <property type="entry name" value="Protein kinase-like (PK-like)"/>
    <property type="match status" value="1"/>
</dbReference>
<evidence type="ECO:0000256" key="13">
    <source>
        <dbReference type="ARBA" id="ARBA00048367"/>
    </source>
</evidence>
<dbReference type="FunFam" id="1.10.510.10:FF:000624">
    <property type="entry name" value="Mitogen-activated protein kinase"/>
    <property type="match status" value="1"/>
</dbReference>